<keyword evidence="7" id="KW-0564">Palmitate</keyword>
<dbReference type="EMBL" id="CBTK010000047">
    <property type="protein sequence ID" value="CDH43983.1"/>
    <property type="molecule type" value="Genomic_DNA"/>
</dbReference>
<evidence type="ECO:0000256" key="7">
    <source>
        <dbReference type="ARBA" id="ARBA00023139"/>
    </source>
</evidence>
<dbReference type="PROSITE" id="PS51257">
    <property type="entry name" value="PROKAR_LIPOPROTEIN"/>
    <property type="match status" value="1"/>
</dbReference>
<keyword evidence="8 12" id="KW-0998">Cell outer membrane</keyword>
<evidence type="ECO:0000256" key="1">
    <source>
        <dbReference type="ARBA" id="ARBA00004459"/>
    </source>
</evidence>
<evidence type="ECO:0000256" key="6">
    <source>
        <dbReference type="ARBA" id="ARBA00023136"/>
    </source>
</evidence>
<evidence type="ECO:0000256" key="2">
    <source>
        <dbReference type="ARBA" id="ARBA00006889"/>
    </source>
</evidence>
<dbReference type="CDD" id="cd19438">
    <property type="entry name" value="lipocalin_Blc-like"/>
    <property type="match status" value="1"/>
</dbReference>
<keyword evidence="4 12" id="KW-0732">Signal</keyword>
<evidence type="ECO:0000256" key="5">
    <source>
        <dbReference type="ARBA" id="ARBA00023121"/>
    </source>
</evidence>
<feature type="domain" description="Lipocalin/cytosolic fatty-acid binding" evidence="13">
    <location>
        <begin position="30"/>
        <end position="170"/>
    </location>
</feature>
<dbReference type="GO" id="GO:0009279">
    <property type="term" value="C:cell outer membrane"/>
    <property type="evidence" value="ECO:0007669"/>
    <property type="project" value="UniProtKB-SubCell"/>
</dbReference>
<dbReference type="InterPro" id="IPR002446">
    <property type="entry name" value="Lipocalin_bac"/>
</dbReference>
<comment type="caution">
    <text evidence="14">The sequence shown here is derived from an EMBL/GenBank/DDBJ whole genome shotgun (WGS) entry which is preliminary data.</text>
</comment>
<dbReference type="FunFam" id="2.40.128.20:FF:000002">
    <property type="entry name" value="Outer membrane lipoprotein Blc"/>
    <property type="match status" value="1"/>
</dbReference>
<evidence type="ECO:0000256" key="10">
    <source>
        <dbReference type="ARBA" id="ARBA00057024"/>
    </source>
</evidence>
<comment type="subcellular location">
    <subcellularLocation>
        <location evidence="1">Cell outer membrane</location>
        <topology evidence="1">Lipid-anchor</topology>
    </subcellularLocation>
</comment>
<dbReference type="PANTHER" id="PTHR10612">
    <property type="entry name" value="APOLIPOPROTEIN D"/>
    <property type="match status" value="1"/>
</dbReference>
<sequence length="173" mass="19269">MKKLLLSLLMMLGGCAVAPPAGVIPITGFELDRYLGQWYEIARLDHSFERGLSQVNAHYSRRDDGGVKVLNRGYDDRAGVWKEAEGRAYFTGEPTVGSLKVSFFGPFYGGYHLIALDREQYSYAMISGPSRDYLWILARTRHLPPAVLENLVQQAKALGFATDALIRVKQDAA</sequence>
<feature type="chain" id="PRO_5031673722" description="Outer membrane lipoprotein Blc" evidence="12">
    <location>
        <begin position="19"/>
        <end position="173"/>
    </location>
</feature>
<organism evidence="14 15">
    <name type="scientific">Candidatus Contendobacter odensis Run_B_J11</name>
    <dbReference type="NCBI Taxonomy" id="1400861"/>
    <lineage>
        <taxon>Bacteria</taxon>
        <taxon>Pseudomonadati</taxon>
        <taxon>Pseudomonadota</taxon>
        <taxon>Gammaproteobacteria</taxon>
        <taxon>Candidatus Competibacteraceae</taxon>
        <taxon>Candidatus Contendibacter</taxon>
    </lineage>
</organism>
<dbReference type="AlphaFoldDB" id="A0A7U7G9D3"/>
<dbReference type="Proteomes" id="UP000019184">
    <property type="component" value="Unassembled WGS sequence"/>
</dbReference>
<evidence type="ECO:0000256" key="4">
    <source>
        <dbReference type="ARBA" id="ARBA00022729"/>
    </source>
</evidence>
<dbReference type="Pfam" id="PF08212">
    <property type="entry name" value="Lipocalin_2"/>
    <property type="match status" value="1"/>
</dbReference>
<comment type="similarity">
    <text evidence="2 12">Belongs to the calycin superfamily. Lipocalin family.</text>
</comment>
<keyword evidence="9 12" id="KW-0449">Lipoprotein</keyword>
<evidence type="ECO:0000256" key="9">
    <source>
        <dbReference type="ARBA" id="ARBA00023288"/>
    </source>
</evidence>
<protein>
    <recommendedName>
        <fullName evidence="11 12">Outer membrane lipoprotein Blc</fullName>
    </recommendedName>
</protein>
<evidence type="ECO:0000256" key="12">
    <source>
        <dbReference type="PIRNR" id="PIRNR036893"/>
    </source>
</evidence>
<dbReference type="InterPro" id="IPR000566">
    <property type="entry name" value="Lipocln_cytosolic_FA-bd_dom"/>
</dbReference>
<dbReference type="InterPro" id="IPR022271">
    <property type="entry name" value="Lipocalin_ApoD"/>
</dbReference>
<dbReference type="PROSITE" id="PS00213">
    <property type="entry name" value="LIPOCALIN"/>
    <property type="match status" value="1"/>
</dbReference>
<dbReference type="GO" id="GO:0008289">
    <property type="term" value="F:lipid binding"/>
    <property type="evidence" value="ECO:0007669"/>
    <property type="project" value="UniProtKB-UniRule"/>
</dbReference>
<evidence type="ECO:0000256" key="3">
    <source>
        <dbReference type="ARBA" id="ARBA00011738"/>
    </source>
</evidence>
<dbReference type="InterPro" id="IPR012674">
    <property type="entry name" value="Calycin"/>
</dbReference>
<keyword evidence="6 12" id="KW-0472">Membrane</keyword>
<name>A0A7U7G9D3_9GAMM</name>
<keyword evidence="15" id="KW-1185">Reference proteome</keyword>
<comment type="function">
    <text evidence="10 12">Involved in the storage or transport of lipids necessary for membrane maintenance under stressful conditions. Displays a binding preference for lysophospholipids.</text>
</comment>
<accession>A0A7U7G9D3</accession>
<dbReference type="InterPro" id="IPR022272">
    <property type="entry name" value="Lipocalin_CS"/>
</dbReference>
<dbReference type="InterPro" id="IPR047202">
    <property type="entry name" value="Lipocalin_Blc-like_dom"/>
</dbReference>
<dbReference type="SUPFAM" id="SSF50814">
    <property type="entry name" value="Lipocalins"/>
    <property type="match status" value="1"/>
</dbReference>
<evidence type="ECO:0000259" key="13">
    <source>
        <dbReference type="Pfam" id="PF08212"/>
    </source>
</evidence>
<reference evidence="14 15" key="1">
    <citation type="journal article" date="2014" name="ISME J.">
        <title>Candidatus Competibacter-lineage genomes retrieved from metagenomes reveal functional metabolic diversity.</title>
        <authorList>
            <person name="McIlroy S.J."/>
            <person name="Albertsen M."/>
            <person name="Andresen E.K."/>
            <person name="Saunders A.M."/>
            <person name="Kristiansen R."/>
            <person name="Stokholm-Bjerregaard M."/>
            <person name="Nielsen K.L."/>
            <person name="Nielsen P.H."/>
        </authorList>
    </citation>
    <scope>NUCLEOTIDE SEQUENCE [LARGE SCALE GENOMIC DNA]</scope>
    <source>
        <strain evidence="14 15">Run_B_J11</strain>
    </source>
</reference>
<dbReference type="PRINTS" id="PR01171">
    <property type="entry name" value="BCTLIPOCALIN"/>
</dbReference>
<evidence type="ECO:0000256" key="8">
    <source>
        <dbReference type="ARBA" id="ARBA00023237"/>
    </source>
</evidence>
<dbReference type="PIRSF" id="PIRSF036893">
    <property type="entry name" value="Lipocalin_ApoD"/>
    <property type="match status" value="1"/>
</dbReference>
<evidence type="ECO:0000313" key="14">
    <source>
        <dbReference type="EMBL" id="CDH43983.1"/>
    </source>
</evidence>
<dbReference type="OrthoDB" id="9793905at2"/>
<feature type="signal peptide" evidence="12">
    <location>
        <begin position="1"/>
        <end position="18"/>
    </location>
</feature>
<evidence type="ECO:0000256" key="11">
    <source>
        <dbReference type="ARBA" id="ARBA00071217"/>
    </source>
</evidence>
<proteinExistence type="inferred from homology"/>
<gene>
    <name evidence="14" type="primary">blc</name>
    <name evidence="14" type="ORF">BN874_1400042</name>
</gene>
<evidence type="ECO:0000313" key="15">
    <source>
        <dbReference type="Proteomes" id="UP000019184"/>
    </source>
</evidence>
<keyword evidence="5 12" id="KW-0446">Lipid-binding</keyword>
<comment type="subunit">
    <text evidence="3 12">Homodimer.</text>
</comment>
<dbReference type="PANTHER" id="PTHR10612:SF34">
    <property type="entry name" value="APOLIPOPROTEIN D"/>
    <property type="match status" value="1"/>
</dbReference>
<dbReference type="RefSeq" id="WP_034431077.1">
    <property type="nucleotide sequence ID" value="NZ_CBTK010000047.1"/>
</dbReference>
<dbReference type="GO" id="GO:0006950">
    <property type="term" value="P:response to stress"/>
    <property type="evidence" value="ECO:0007669"/>
    <property type="project" value="UniProtKB-ARBA"/>
</dbReference>
<dbReference type="Gene3D" id="2.40.128.20">
    <property type="match status" value="1"/>
</dbReference>